<evidence type="ECO:0000256" key="1">
    <source>
        <dbReference type="SAM" id="SignalP"/>
    </source>
</evidence>
<protein>
    <recommendedName>
        <fullName evidence="4">Alpha/beta hydrolase</fullName>
    </recommendedName>
</protein>
<dbReference type="AlphaFoldDB" id="A0A2Z3HSA2"/>
<accession>A0A2Z3HSA2</accession>
<evidence type="ECO:0000313" key="3">
    <source>
        <dbReference type="Proteomes" id="UP000247763"/>
    </source>
</evidence>
<dbReference type="Proteomes" id="UP000247763">
    <property type="component" value="Chromosome"/>
</dbReference>
<dbReference type="KEGG" id="phb:HYN04_10415"/>
<dbReference type="InterPro" id="IPR029058">
    <property type="entry name" value="AB_hydrolase_fold"/>
</dbReference>
<reference evidence="3" key="1">
    <citation type="submission" date="2018-05" db="EMBL/GenBank/DDBJ databases">
        <title>Genome sequencing of Phenylobacterium sp. HYN0004.</title>
        <authorList>
            <person name="Yi H."/>
            <person name="Baek C."/>
        </authorList>
    </citation>
    <scope>NUCLEOTIDE SEQUENCE [LARGE SCALE GENOMIC DNA]</scope>
    <source>
        <strain evidence="3">HYN0004</strain>
    </source>
</reference>
<feature type="chain" id="PRO_5016432109" description="Alpha/beta hydrolase" evidence="1">
    <location>
        <begin position="23"/>
        <end position="286"/>
    </location>
</feature>
<evidence type="ECO:0008006" key="4">
    <source>
        <dbReference type="Google" id="ProtNLM"/>
    </source>
</evidence>
<sequence length="286" mass="30909">MSRLKPLLIALFLLGTTGCASLWNPRETSSCPAAPRETLNTPGCVKAMAALGYEYGVLAALAYEPQASPDLAPPAGVVEAESCTEIACDGAKGYQYRVFHRVRDGQVAEKIIAFRGTDGRGDWSTNLFGRKDQNRAALATFLRVRGDGTIPVSVTGDSLGGALAIQVSMCHPVHLRVALDASPRFYKSLCPGGRALPPPADADTKLLLFSETGEILSPTRWLGRNPDQLATRVDCIVGENTISQHDVRRLAACMIHRAVEGGSEDARRYRDANRRAFDRYLPDPQG</sequence>
<dbReference type="SUPFAM" id="SSF53474">
    <property type="entry name" value="alpha/beta-Hydrolases"/>
    <property type="match status" value="2"/>
</dbReference>
<dbReference type="EMBL" id="CP029479">
    <property type="protein sequence ID" value="AWM78132.1"/>
    <property type="molecule type" value="Genomic_DNA"/>
</dbReference>
<organism evidence="2 3">
    <name type="scientific">Phenylobacterium parvum</name>
    <dbReference type="NCBI Taxonomy" id="2201350"/>
    <lineage>
        <taxon>Bacteria</taxon>
        <taxon>Pseudomonadati</taxon>
        <taxon>Pseudomonadota</taxon>
        <taxon>Alphaproteobacteria</taxon>
        <taxon>Caulobacterales</taxon>
        <taxon>Caulobacteraceae</taxon>
        <taxon>Phenylobacterium</taxon>
    </lineage>
</organism>
<keyword evidence="3" id="KW-1185">Reference proteome</keyword>
<gene>
    <name evidence="2" type="ORF">HYN04_10415</name>
</gene>
<dbReference type="OrthoDB" id="7420899at2"/>
<dbReference type="PROSITE" id="PS51257">
    <property type="entry name" value="PROKAR_LIPOPROTEIN"/>
    <property type="match status" value="1"/>
</dbReference>
<keyword evidence="1" id="KW-0732">Signal</keyword>
<name>A0A2Z3HSA2_9CAUL</name>
<dbReference type="RefSeq" id="WP_110450698.1">
    <property type="nucleotide sequence ID" value="NZ_CP029479.1"/>
</dbReference>
<evidence type="ECO:0000313" key="2">
    <source>
        <dbReference type="EMBL" id="AWM78132.1"/>
    </source>
</evidence>
<feature type="signal peptide" evidence="1">
    <location>
        <begin position="1"/>
        <end position="22"/>
    </location>
</feature>
<proteinExistence type="predicted"/>